<organism evidence="1">
    <name type="scientific">viral metagenome</name>
    <dbReference type="NCBI Taxonomy" id="1070528"/>
    <lineage>
        <taxon>unclassified sequences</taxon>
        <taxon>metagenomes</taxon>
        <taxon>organismal metagenomes</taxon>
    </lineage>
</organism>
<proteinExistence type="predicted"/>
<name>A0A6C0CBD1_9ZZZZ</name>
<dbReference type="EMBL" id="MN739361">
    <property type="protein sequence ID" value="QHT00979.1"/>
    <property type="molecule type" value="Genomic_DNA"/>
</dbReference>
<evidence type="ECO:0000313" key="1">
    <source>
        <dbReference type="EMBL" id="QHT00979.1"/>
    </source>
</evidence>
<dbReference type="AlphaFoldDB" id="A0A6C0CBD1"/>
<accession>A0A6C0CBD1</accession>
<protein>
    <submittedName>
        <fullName evidence="1">Uncharacterized protein</fullName>
    </submittedName>
</protein>
<reference evidence="1" key="1">
    <citation type="journal article" date="2020" name="Nature">
        <title>Giant virus diversity and host interactions through global metagenomics.</title>
        <authorList>
            <person name="Schulz F."/>
            <person name="Roux S."/>
            <person name="Paez-Espino D."/>
            <person name="Jungbluth S."/>
            <person name="Walsh D.A."/>
            <person name="Denef V.J."/>
            <person name="McMahon K.D."/>
            <person name="Konstantinidis K.T."/>
            <person name="Eloe-Fadrosh E.A."/>
            <person name="Kyrpides N.C."/>
            <person name="Woyke T."/>
        </authorList>
    </citation>
    <scope>NUCLEOTIDE SEQUENCE</scope>
    <source>
        <strain evidence="1">GVMAG-M-3300020192-26</strain>
    </source>
</reference>
<sequence>MEEYYKAKYLKYKGKYFAVKSNQTGGKGGTWAQKERKRRKELVNMKTTNSYISYDKIKGLASYAVHCNGGRPFIVNVEPGEINILVGDTTYKRLKPIKDFEGYWTGYDASPYKNHGNTILIKINEHKYIYVGCEIFSFRTKEEILDFISPLGNSDVPYPLAYGTENIYFLCERSYVRADQMHLEPTVLNAEELYGEFYGHITFPDTQKFDIIPLLGLKKIASRG</sequence>